<proteinExistence type="predicted"/>
<dbReference type="RefSeq" id="WP_377526729.1">
    <property type="nucleotide sequence ID" value="NZ_JBHTLD010000076.1"/>
</dbReference>
<gene>
    <name evidence="2" type="ORF">ACFQ2O_10120</name>
</gene>
<feature type="region of interest" description="Disordered" evidence="1">
    <location>
        <begin position="348"/>
        <end position="370"/>
    </location>
</feature>
<evidence type="ECO:0000256" key="1">
    <source>
        <dbReference type="SAM" id="MobiDB-lite"/>
    </source>
</evidence>
<dbReference type="InterPro" id="IPR052894">
    <property type="entry name" value="AsmA-related"/>
</dbReference>
<keyword evidence="3" id="KW-1185">Reference proteome</keyword>
<dbReference type="PANTHER" id="PTHR30441:SF8">
    <property type="entry name" value="DUF748 DOMAIN-CONTAINING PROTEIN"/>
    <property type="match status" value="1"/>
</dbReference>
<reference evidence="3" key="1">
    <citation type="journal article" date="2019" name="Int. J. Syst. Evol. Microbiol.">
        <title>The Global Catalogue of Microorganisms (GCM) 10K type strain sequencing project: providing services to taxonomists for standard genome sequencing and annotation.</title>
        <authorList>
            <consortium name="The Broad Institute Genomics Platform"/>
            <consortium name="The Broad Institute Genome Sequencing Center for Infectious Disease"/>
            <person name="Wu L."/>
            <person name="Ma J."/>
        </authorList>
    </citation>
    <scope>NUCLEOTIDE SEQUENCE [LARGE SCALE GENOMIC DNA]</scope>
    <source>
        <strain evidence="3">JCM 31319</strain>
    </source>
</reference>
<feature type="compositionally biased region" description="Basic residues" evidence="1">
    <location>
        <begin position="361"/>
        <end position="370"/>
    </location>
</feature>
<dbReference type="InterPro" id="IPR008023">
    <property type="entry name" value="DUF748"/>
</dbReference>
<sequence length="370" mass="41636">MYLKKSYKIAIAIVLLLIAVRVALPYIVKDYVNKSLDEMPGYTGHVEDIDLHLYRGAYKIEGLVLTEEKGNPKYPFLKIAQTDLSIEWRSLFKGELVGEVVMNRPVMNIVAAPATKEAQQQTTQDDWTQVVKDLMPMTINRFEVNNGRLAYLDFSGSPDVNMHIDNMQLVALNLANVENNRTALPSTITVTGKSVGGGLLKSDMRANLLKETPDLDVNMQLTHVALTSLNDFIKSSAKFDVERGKLDLYTKFKVTDGQLDGYVKPFLENVKVLDWKKDKKEDGFLHAAKEAVIGIFAEAAENQERDQIATQIPISGSLDNPDTNTWKTVLNVLRHAYIDAFNKSLENELGRSSNKQDKKDKKDKKKEKKS</sequence>
<name>A0ABW3SNV7_9BACT</name>
<dbReference type="Proteomes" id="UP001597094">
    <property type="component" value="Unassembled WGS sequence"/>
</dbReference>
<comment type="caution">
    <text evidence="2">The sequence shown here is derived from an EMBL/GenBank/DDBJ whole genome shotgun (WGS) entry which is preliminary data.</text>
</comment>
<evidence type="ECO:0000313" key="2">
    <source>
        <dbReference type="EMBL" id="MFD1186562.1"/>
    </source>
</evidence>
<protein>
    <submittedName>
        <fullName evidence="2">DUF748 domain-containing protein</fullName>
    </submittedName>
</protein>
<dbReference type="EMBL" id="JBHTLD010000076">
    <property type="protein sequence ID" value="MFD1186562.1"/>
    <property type="molecule type" value="Genomic_DNA"/>
</dbReference>
<dbReference type="Pfam" id="PF05359">
    <property type="entry name" value="DUF748"/>
    <property type="match status" value="1"/>
</dbReference>
<evidence type="ECO:0000313" key="3">
    <source>
        <dbReference type="Proteomes" id="UP001597094"/>
    </source>
</evidence>
<dbReference type="PANTHER" id="PTHR30441">
    <property type="entry name" value="DUF748 DOMAIN-CONTAINING PROTEIN"/>
    <property type="match status" value="1"/>
</dbReference>
<accession>A0ABW3SNV7</accession>
<feature type="compositionally biased region" description="Basic and acidic residues" evidence="1">
    <location>
        <begin position="348"/>
        <end position="360"/>
    </location>
</feature>
<organism evidence="2 3">
    <name type="scientific">Pontibacter rugosus</name>
    <dbReference type="NCBI Taxonomy" id="1745966"/>
    <lineage>
        <taxon>Bacteria</taxon>
        <taxon>Pseudomonadati</taxon>
        <taxon>Bacteroidota</taxon>
        <taxon>Cytophagia</taxon>
        <taxon>Cytophagales</taxon>
        <taxon>Hymenobacteraceae</taxon>
        <taxon>Pontibacter</taxon>
    </lineage>
</organism>